<accession>A0AAU7CBE9</accession>
<keyword evidence="2" id="KW-0472">Membrane</keyword>
<dbReference type="Gene3D" id="2.60.120.200">
    <property type="match status" value="1"/>
</dbReference>
<dbReference type="RefSeq" id="WP_406695227.1">
    <property type="nucleotide sequence ID" value="NZ_CP155447.1"/>
</dbReference>
<dbReference type="InterPro" id="IPR012373">
    <property type="entry name" value="Ferrdict_sens_TM"/>
</dbReference>
<gene>
    <name evidence="3" type="ORF">V5E97_29745</name>
</gene>
<keyword evidence="2" id="KW-1133">Transmembrane helix</keyword>
<name>A0AAU7CBE9_9BACT</name>
<dbReference type="SUPFAM" id="SSF49899">
    <property type="entry name" value="Concanavalin A-like lectins/glucanases"/>
    <property type="match status" value="1"/>
</dbReference>
<feature type="region of interest" description="Disordered" evidence="1">
    <location>
        <begin position="132"/>
        <end position="155"/>
    </location>
</feature>
<protein>
    <submittedName>
        <fullName evidence="3">LamG-like jellyroll fold domain-containing protein</fullName>
    </submittedName>
</protein>
<dbReference type="Pfam" id="PF13385">
    <property type="entry name" value="Laminin_G_3"/>
    <property type="match status" value="1"/>
</dbReference>
<keyword evidence="2" id="KW-0812">Transmembrane</keyword>
<evidence type="ECO:0000313" key="3">
    <source>
        <dbReference type="EMBL" id="XBH02485.1"/>
    </source>
</evidence>
<dbReference type="GO" id="GO:0016989">
    <property type="term" value="F:sigma factor antagonist activity"/>
    <property type="evidence" value="ECO:0007669"/>
    <property type="project" value="TreeGrafter"/>
</dbReference>
<dbReference type="EMBL" id="CP155447">
    <property type="protein sequence ID" value="XBH02485.1"/>
    <property type="molecule type" value="Genomic_DNA"/>
</dbReference>
<dbReference type="InterPro" id="IPR013320">
    <property type="entry name" value="ConA-like_dom_sf"/>
</dbReference>
<dbReference type="AlphaFoldDB" id="A0AAU7CBE9"/>
<evidence type="ECO:0000256" key="1">
    <source>
        <dbReference type="SAM" id="MobiDB-lite"/>
    </source>
</evidence>
<organism evidence="3">
    <name type="scientific">Singulisphaera sp. Ch08</name>
    <dbReference type="NCBI Taxonomy" id="3120278"/>
    <lineage>
        <taxon>Bacteria</taxon>
        <taxon>Pseudomonadati</taxon>
        <taxon>Planctomycetota</taxon>
        <taxon>Planctomycetia</taxon>
        <taxon>Isosphaerales</taxon>
        <taxon>Isosphaeraceae</taxon>
        <taxon>Singulisphaera</taxon>
    </lineage>
</organism>
<dbReference type="PANTHER" id="PTHR30273">
    <property type="entry name" value="PERIPLASMIC SIGNAL SENSOR AND SIGMA FACTOR ACTIVATOR FECR-RELATED"/>
    <property type="match status" value="1"/>
</dbReference>
<feature type="transmembrane region" description="Helical" evidence="2">
    <location>
        <begin position="102"/>
        <end position="123"/>
    </location>
</feature>
<dbReference type="PANTHER" id="PTHR30273:SF2">
    <property type="entry name" value="PROTEIN FECR"/>
    <property type="match status" value="1"/>
</dbReference>
<sequence>MVEPGRKSIDAVLARFLDGDPEPSDGEVLAEAMRRNQDFAQEVIRLLTVDDLLRQCAVPDDLAFLESLKLRLNGECGGDEFAGEFERRLLTRDSRNRSVRPWLSWAIAAAACVTAVVVGTLALRRPGAEPLASQHSPVAEAERTPEKLPSGGRSALTTTSGFAMVVKLDDVLWGSREGPHPSEGELVAGCRLQFRSGRITLSMLTGVVLVVEGPADFELLALDKIFFRQGRLRARVPKGAEGFVVASPASAVVDLGTEFALNLEADGKSRVMVFEGLAEAALLDAAGSPKRTQLVTKSKEFELDPGRDRIAESVARPEAFVSTSKMGPRSLVLDSDYAASVMKSGPRGYWRFESLSDHLIPNEVAGRPPLRVSGPIRLSDARHGNTCAVFEAGAPEQFLGTDALWEVAGGSGHAVEFWFQSEVFSHASLVGLLPPEEFVLPHQLSRYVHTFLVEITARERQSLNKPASIRFLHRWPLDTTVGCNLFSQDVYVPRRWHHVVAQKDGARMELFFDGVPENAMPIATETPTLACRLVVGRRTPDTRDPSDARPFVGRLDELAIYDHRLSQDEVLQHFRSATQRSIAE</sequence>
<evidence type="ECO:0000256" key="2">
    <source>
        <dbReference type="SAM" id="Phobius"/>
    </source>
</evidence>
<reference evidence="3" key="1">
    <citation type="submission" date="2024-05" db="EMBL/GenBank/DDBJ databases">
        <title>Planctomycetes of the genus Singulisphaera possess chitinolytic capabilities.</title>
        <authorList>
            <person name="Ivanova A."/>
        </authorList>
    </citation>
    <scope>NUCLEOTIDE SEQUENCE</scope>
    <source>
        <strain evidence="3">Ch08T</strain>
    </source>
</reference>
<proteinExistence type="predicted"/>